<dbReference type="CDD" id="cd12362">
    <property type="entry name" value="RRM3_CELF1-6"/>
    <property type="match status" value="1"/>
</dbReference>
<protein>
    <recommendedName>
        <fullName evidence="6">Thiamine-triphosphatase</fullName>
        <ecNumber evidence="5">3.6.1.28</ecNumber>
    </recommendedName>
</protein>
<evidence type="ECO:0000259" key="18">
    <source>
        <dbReference type="PROSITE" id="PS51707"/>
    </source>
</evidence>
<dbReference type="SMART" id="SM00360">
    <property type="entry name" value="RRM"/>
    <property type="match status" value="3"/>
</dbReference>
<dbReference type="Pfam" id="PF00076">
    <property type="entry name" value="RRM_1"/>
    <property type="match status" value="3"/>
</dbReference>
<feature type="domain" description="RRM" evidence="17">
    <location>
        <begin position="288"/>
        <end position="368"/>
    </location>
</feature>
<dbReference type="OrthoDB" id="267048at2759"/>
<feature type="region of interest" description="Disordered" evidence="15">
    <location>
        <begin position="459"/>
        <end position="497"/>
    </location>
</feature>
<gene>
    <name evidence="19" type="ORF">FOZ60_014493</name>
</gene>
<dbReference type="SUPFAM" id="SSF55154">
    <property type="entry name" value="CYTH-like phosphatases"/>
    <property type="match status" value="1"/>
</dbReference>
<keyword evidence="10" id="KW-0460">Magnesium</keyword>
<feature type="domain" description="CYTH" evidence="18">
    <location>
        <begin position="16"/>
        <end position="216"/>
    </location>
</feature>
<dbReference type="InterPro" id="IPR001202">
    <property type="entry name" value="WW_dom"/>
</dbReference>
<dbReference type="Pfam" id="PF01928">
    <property type="entry name" value="CYTH"/>
    <property type="match status" value="1"/>
</dbReference>
<evidence type="ECO:0000256" key="2">
    <source>
        <dbReference type="ARBA" id="ARBA00004496"/>
    </source>
</evidence>
<dbReference type="GO" id="GO:0005737">
    <property type="term" value="C:cytoplasm"/>
    <property type="evidence" value="ECO:0007669"/>
    <property type="project" value="UniProtKB-SubCell"/>
</dbReference>
<evidence type="ECO:0000256" key="12">
    <source>
        <dbReference type="ARBA" id="ARBA00022990"/>
    </source>
</evidence>
<dbReference type="GO" id="GO:0050333">
    <property type="term" value="F:thiamine triphosphate phosphatase activity"/>
    <property type="evidence" value="ECO:0007669"/>
    <property type="project" value="UniProtKB-EC"/>
</dbReference>
<evidence type="ECO:0000256" key="4">
    <source>
        <dbReference type="ARBA" id="ARBA00011245"/>
    </source>
</evidence>
<evidence type="ECO:0000256" key="13">
    <source>
        <dbReference type="ARBA" id="ARBA00048194"/>
    </source>
</evidence>
<dbReference type="AlphaFoldDB" id="A0A7J6N799"/>
<dbReference type="InterPro" id="IPR012677">
    <property type="entry name" value="Nucleotide-bd_a/b_plait_sf"/>
</dbReference>
<dbReference type="GO" id="GO:0009967">
    <property type="term" value="P:positive regulation of signal transduction"/>
    <property type="evidence" value="ECO:0007669"/>
    <property type="project" value="UniProtKB-ARBA"/>
</dbReference>
<dbReference type="Proteomes" id="UP000541610">
    <property type="component" value="Unassembled WGS sequence"/>
</dbReference>
<dbReference type="Gene3D" id="2.20.70.10">
    <property type="match status" value="1"/>
</dbReference>
<dbReference type="CDD" id="cd07758">
    <property type="entry name" value="ThTPase"/>
    <property type="match status" value="1"/>
</dbReference>
<evidence type="ECO:0000313" key="19">
    <source>
        <dbReference type="EMBL" id="KAF4679799.1"/>
    </source>
</evidence>
<dbReference type="CDD" id="cd00201">
    <property type="entry name" value="WW"/>
    <property type="match status" value="1"/>
</dbReference>
<evidence type="ECO:0000256" key="10">
    <source>
        <dbReference type="ARBA" id="ARBA00022842"/>
    </source>
</evidence>
<evidence type="ECO:0000256" key="3">
    <source>
        <dbReference type="ARBA" id="ARBA00008181"/>
    </source>
</evidence>
<dbReference type="PANTHER" id="PTHR48027">
    <property type="entry name" value="HETEROGENEOUS NUCLEAR RIBONUCLEOPROTEIN 87F-RELATED"/>
    <property type="match status" value="1"/>
</dbReference>
<dbReference type="GO" id="GO:0003729">
    <property type="term" value="F:mRNA binding"/>
    <property type="evidence" value="ECO:0007669"/>
    <property type="project" value="UniProtKB-ARBA"/>
</dbReference>
<keyword evidence="9" id="KW-0677">Repeat</keyword>
<dbReference type="InterPro" id="IPR035979">
    <property type="entry name" value="RBD_domain_sf"/>
</dbReference>
<dbReference type="GO" id="GO:0006772">
    <property type="term" value="P:thiamine metabolic process"/>
    <property type="evidence" value="ECO:0007669"/>
    <property type="project" value="InterPro"/>
</dbReference>
<dbReference type="Gene3D" id="3.30.70.330">
    <property type="match status" value="3"/>
</dbReference>
<dbReference type="CDD" id="cd00590">
    <property type="entry name" value="RRM_SF"/>
    <property type="match status" value="1"/>
</dbReference>
<dbReference type="InterPro" id="IPR023577">
    <property type="entry name" value="CYTH_domain"/>
</dbReference>
<dbReference type="Gene3D" id="2.40.320.10">
    <property type="entry name" value="Hypothetical Protein Pfu-838710-001"/>
    <property type="match status" value="1"/>
</dbReference>
<evidence type="ECO:0000259" key="16">
    <source>
        <dbReference type="PROSITE" id="PS50020"/>
    </source>
</evidence>
<comment type="caution">
    <text evidence="19">The sequence shown here is derived from an EMBL/GenBank/DDBJ whole genome shotgun (WGS) entry which is preliminary data.</text>
</comment>
<reference evidence="19 20" key="1">
    <citation type="submission" date="2020-04" db="EMBL/GenBank/DDBJ databases">
        <title>Perkinsus olseni comparative genomics.</title>
        <authorList>
            <person name="Bogema D.R."/>
        </authorList>
    </citation>
    <scope>NUCLEOTIDE SEQUENCE [LARGE SCALE GENOMIC DNA]</scope>
    <source>
        <strain evidence="19">00978-12</strain>
    </source>
</reference>
<dbReference type="SUPFAM" id="SSF51045">
    <property type="entry name" value="WW domain"/>
    <property type="match status" value="1"/>
</dbReference>
<evidence type="ECO:0000256" key="9">
    <source>
        <dbReference type="ARBA" id="ARBA00022737"/>
    </source>
</evidence>
<dbReference type="GO" id="GO:0046872">
    <property type="term" value="F:metal ion binding"/>
    <property type="evidence" value="ECO:0007669"/>
    <property type="project" value="UniProtKB-KW"/>
</dbReference>
<dbReference type="InterPro" id="IPR033469">
    <property type="entry name" value="CYTH-like_dom_sf"/>
</dbReference>
<name>A0A7J6N799_PEROL</name>
<comment type="subunit">
    <text evidence="4">Monomer.</text>
</comment>
<comment type="subcellular location">
    <subcellularLocation>
        <location evidence="2">Cytoplasm</location>
    </subcellularLocation>
</comment>
<feature type="domain" description="WW" evidence="16">
    <location>
        <begin position="537"/>
        <end position="570"/>
    </location>
</feature>
<dbReference type="EMBL" id="JABANP010000688">
    <property type="protein sequence ID" value="KAF4679799.1"/>
    <property type="molecule type" value="Genomic_DNA"/>
</dbReference>
<keyword evidence="12" id="KW-0007">Acetylation</keyword>
<feature type="domain" description="RRM" evidence="17">
    <location>
        <begin position="589"/>
        <end position="668"/>
    </location>
</feature>
<sequence>MSATTTASAAAAAAARLEVERRIALSSSAEVATFLSKLGAPVRRVVLHDTYWDDHEMSLVRKDQWLRLRNGGWEMKVPGISNGSHNGSSIYNELEGESNVKEFLFPSVDRPCVDLRGLLDQRGFKVFAELTSDRTTYHAVQDGRTINVDVDSATFPNDPVPYSIIELEVLSEASTGDADGDEKTAASDAIIDDFMDRMGIAGKTVRPRSKLVEYLARHDRERLTKLAEASPKYRNIVSMLLVASYWAFNKFPTAVLAGSVGLLQPSPWEVPPSAYMVNVPQSLGGGPVKLFVRGLSKSLTSDDVLRIFQEYGGIEEVFIMKDRETHESRGLAFVRFRDLAEGQSAIAALNGKILPESAKPLTVIYAQGEAERLGLPKESPGIRGQDTKLYVSGLGPATEAAELRNIFEPFGRVTEVHVPGPHALYAFVRFADEKDAMRAISEVNGRVQVEGSQRMLEVKVADPSSRGGPSKRPAGSLPPVSSYGSPATNGYDHNPNQGQLRFVNGMSQGYGQSGHASVPLNSAVNDATSGSQQPPASRTIGAWTEYFAMDGTPYYHNSQSNTVQWELPMEFKNPTAAHTAPQAKGPTGANVFVFSVPDAWTETDLRQNFGQFGRIISAKVVVDKQTGISRGYGFISYDNCESAARAVQTMDGYMAPTGKRIKVQIKKGEGNNDACPKHATVAAAAAPY</sequence>
<dbReference type="InterPro" id="IPR036020">
    <property type="entry name" value="WW_dom_sf"/>
</dbReference>
<keyword evidence="7" id="KW-0963">Cytoplasm</keyword>
<dbReference type="PROSITE" id="PS50020">
    <property type="entry name" value="WW_DOMAIN_2"/>
    <property type="match status" value="1"/>
</dbReference>
<evidence type="ECO:0000313" key="20">
    <source>
        <dbReference type="Proteomes" id="UP000541610"/>
    </source>
</evidence>
<dbReference type="PROSITE" id="PS51707">
    <property type="entry name" value="CYTH"/>
    <property type="match status" value="1"/>
</dbReference>
<evidence type="ECO:0000256" key="14">
    <source>
        <dbReference type="PROSITE-ProRule" id="PRU00176"/>
    </source>
</evidence>
<feature type="domain" description="RRM" evidence="17">
    <location>
        <begin position="387"/>
        <end position="463"/>
    </location>
</feature>
<comment type="function">
    <text evidence="1">Hydrolase highly specific for thiamine triphosphate (ThTP).</text>
</comment>
<evidence type="ECO:0000256" key="1">
    <source>
        <dbReference type="ARBA" id="ARBA00002106"/>
    </source>
</evidence>
<evidence type="ECO:0000256" key="8">
    <source>
        <dbReference type="ARBA" id="ARBA00022723"/>
    </source>
</evidence>
<accession>A0A7J6N799</accession>
<evidence type="ECO:0000259" key="17">
    <source>
        <dbReference type="PROSITE" id="PS50102"/>
    </source>
</evidence>
<evidence type="ECO:0000256" key="6">
    <source>
        <dbReference type="ARBA" id="ARBA00020088"/>
    </source>
</evidence>
<dbReference type="SUPFAM" id="SSF54928">
    <property type="entry name" value="RNA-binding domain, RBD"/>
    <property type="match status" value="2"/>
</dbReference>
<evidence type="ECO:0000256" key="15">
    <source>
        <dbReference type="SAM" id="MobiDB-lite"/>
    </source>
</evidence>
<dbReference type="FunFam" id="3.30.70.330:FF:000383">
    <property type="entry name" value="Sex lethal, isoform D"/>
    <property type="match status" value="1"/>
</dbReference>
<organism evidence="19 20">
    <name type="scientific">Perkinsus olseni</name>
    <name type="common">Perkinsus atlanticus</name>
    <dbReference type="NCBI Taxonomy" id="32597"/>
    <lineage>
        <taxon>Eukaryota</taxon>
        <taxon>Sar</taxon>
        <taxon>Alveolata</taxon>
        <taxon>Perkinsozoa</taxon>
        <taxon>Perkinsea</taxon>
        <taxon>Perkinsida</taxon>
        <taxon>Perkinsidae</taxon>
        <taxon>Perkinsus</taxon>
    </lineage>
</organism>
<proteinExistence type="inferred from homology"/>
<dbReference type="InterPro" id="IPR012177">
    <property type="entry name" value="ThTPase_euk"/>
</dbReference>
<dbReference type="EC" id="3.6.1.28" evidence="5"/>
<keyword evidence="11 14" id="KW-0694">RNA-binding</keyword>
<evidence type="ECO:0000256" key="5">
    <source>
        <dbReference type="ARBA" id="ARBA00012378"/>
    </source>
</evidence>
<comment type="similarity">
    <text evidence="3">Belongs to the ThTPase family.</text>
</comment>
<dbReference type="PROSITE" id="PS50102">
    <property type="entry name" value="RRM"/>
    <property type="match status" value="3"/>
</dbReference>
<dbReference type="InterPro" id="IPR052462">
    <property type="entry name" value="SLIRP/GR-RBP-like"/>
</dbReference>
<keyword evidence="8" id="KW-0479">Metal-binding</keyword>
<comment type="catalytic activity">
    <reaction evidence="13">
        <text>thiamine triphosphate + H2O = thiamine diphosphate + phosphate + H(+)</text>
        <dbReference type="Rhea" id="RHEA:11744"/>
        <dbReference type="ChEBI" id="CHEBI:15377"/>
        <dbReference type="ChEBI" id="CHEBI:15378"/>
        <dbReference type="ChEBI" id="CHEBI:43474"/>
        <dbReference type="ChEBI" id="CHEBI:58937"/>
        <dbReference type="ChEBI" id="CHEBI:58938"/>
        <dbReference type="EC" id="3.6.1.28"/>
    </reaction>
</comment>
<dbReference type="InterPro" id="IPR000504">
    <property type="entry name" value="RRM_dom"/>
</dbReference>
<dbReference type="SMART" id="SM00456">
    <property type="entry name" value="WW"/>
    <property type="match status" value="1"/>
</dbReference>
<evidence type="ECO:0000256" key="11">
    <source>
        <dbReference type="ARBA" id="ARBA00022884"/>
    </source>
</evidence>
<evidence type="ECO:0000256" key="7">
    <source>
        <dbReference type="ARBA" id="ARBA00022490"/>
    </source>
</evidence>
<dbReference type="GO" id="GO:0010629">
    <property type="term" value="P:negative regulation of gene expression"/>
    <property type="evidence" value="ECO:0007669"/>
    <property type="project" value="UniProtKB-ARBA"/>
</dbReference>